<sequence>MTKKRRQNSPNQNDEDEVIARLERLEKLLEGSGNPALNSIIQRLEKLENLVQQLVEGENRCGNRFADPQHASHSSSVPISNNGTVQWGQPPPFAGTGLVSRMITEAIINSEQLKEKANRAVIEKLPEAMDERALVEQIADECGVKDKLTPDIHRHPRTQQTDGGVKKDRILKVPFSDKYSRDKFIFNFRNALKKFPNLPQFIKVRRDMTQNELKILYSLRQQAYKANIAAGEYKYYVVDLEIRSLKNPHPLRTH</sequence>
<dbReference type="AlphaFoldDB" id="A0ABD2KAW9"/>
<protein>
    <submittedName>
        <fullName evidence="1">Uncharacterized protein</fullName>
    </submittedName>
</protein>
<keyword evidence="2" id="KW-1185">Reference proteome</keyword>
<proteinExistence type="predicted"/>
<evidence type="ECO:0000313" key="1">
    <source>
        <dbReference type="EMBL" id="KAL3099919.1"/>
    </source>
</evidence>
<comment type="caution">
    <text evidence="1">The sequence shown here is derived from an EMBL/GenBank/DDBJ whole genome shotgun (WGS) entry which is preliminary data.</text>
</comment>
<gene>
    <name evidence="1" type="ORF">niasHS_001845</name>
</gene>
<dbReference type="Proteomes" id="UP001620645">
    <property type="component" value="Unassembled WGS sequence"/>
</dbReference>
<accession>A0ABD2KAW9</accession>
<organism evidence="1 2">
    <name type="scientific">Heterodera schachtii</name>
    <name type="common">Sugarbeet cyst nematode worm</name>
    <name type="synonym">Tylenchus schachtii</name>
    <dbReference type="NCBI Taxonomy" id="97005"/>
    <lineage>
        <taxon>Eukaryota</taxon>
        <taxon>Metazoa</taxon>
        <taxon>Ecdysozoa</taxon>
        <taxon>Nematoda</taxon>
        <taxon>Chromadorea</taxon>
        <taxon>Rhabditida</taxon>
        <taxon>Tylenchina</taxon>
        <taxon>Tylenchomorpha</taxon>
        <taxon>Tylenchoidea</taxon>
        <taxon>Heteroderidae</taxon>
        <taxon>Heteroderinae</taxon>
        <taxon>Heterodera</taxon>
    </lineage>
</organism>
<evidence type="ECO:0000313" key="2">
    <source>
        <dbReference type="Proteomes" id="UP001620645"/>
    </source>
</evidence>
<dbReference type="EMBL" id="JBICCN010000037">
    <property type="protein sequence ID" value="KAL3099919.1"/>
    <property type="molecule type" value="Genomic_DNA"/>
</dbReference>
<name>A0ABD2KAW9_HETSC</name>
<reference evidence="1 2" key="1">
    <citation type="submission" date="2024-10" db="EMBL/GenBank/DDBJ databases">
        <authorList>
            <person name="Kim D."/>
        </authorList>
    </citation>
    <scope>NUCLEOTIDE SEQUENCE [LARGE SCALE GENOMIC DNA]</scope>
    <source>
        <strain evidence="1">Taebaek</strain>
    </source>
</reference>